<dbReference type="Gene3D" id="3.40.390.10">
    <property type="entry name" value="Collagenase (Catalytic Domain)"/>
    <property type="match status" value="1"/>
</dbReference>
<feature type="domain" description="Peptidase M13 C-terminal" evidence="9">
    <location>
        <begin position="484"/>
        <end position="686"/>
    </location>
</feature>
<evidence type="ECO:0000313" key="12">
    <source>
        <dbReference type="Proteomes" id="UP001370348"/>
    </source>
</evidence>
<dbReference type="InterPro" id="IPR024079">
    <property type="entry name" value="MetalloPept_cat_dom_sf"/>
</dbReference>
<evidence type="ECO:0000256" key="2">
    <source>
        <dbReference type="ARBA" id="ARBA00007357"/>
    </source>
</evidence>
<gene>
    <name evidence="11" type="ORF">LZC94_48205</name>
</gene>
<keyword evidence="6" id="KW-0862">Zinc</keyword>
<dbReference type="PROSITE" id="PS51885">
    <property type="entry name" value="NEPRILYSIN"/>
    <property type="match status" value="1"/>
</dbReference>
<dbReference type="SUPFAM" id="SSF55486">
    <property type="entry name" value="Metalloproteases ('zincins'), catalytic domain"/>
    <property type="match status" value="1"/>
</dbReference>
<evidence type="ECO:0000256" key="3">
    <source>
        <dbReference type="ARBA" id="ARBA00022670"/>
    </source>
</evidence>
<organism evidence="11 12">
    <name type="scientific">Pendulispora albinea</name>
    <dbReference type="NCBI Taxonomy" id="2741071"/>
    <lineage>
        <taxon>Bacteria</taxon>
        <taxon>Pseudomonadati</taxon>
        <taxon>Myxococcota</taxon>
        <taxon>Myxococcia</taxon>
        <taxon>Myxococcales</taxon>
        <taxon>Sorangiineae</taxon>
        <taxon>Pendulisporaceae</taxon>
        <taxon>Pendulispora</taxon>
    </lineage>
</organism>
<keyword evidence="5" id="KW-0378">Hydrolase</keyword>
<evidence type="ECO:0000256" key="8">
    <source>
        <dbReference type="SAM" id="MobiDB-lite"/>
    </source>
</evidence>
<dbReference type="PANTHER" id="PTHR11733:SF167">
    <property type="entry name" value="FI17812P1-RELATED"/>
    <property type="match status" value="1"/>
</dbReference>
<comment type="similarity">
    <text evidence="2">Belongs to the peptidase M13 family.</text>
</comment>
<reference evidence="11 12" key="1">
    <citation type="submission" date="2021-12" db="EMBL/GenBank/DDBJ databases">
        <title>Discovery of the Pendulisporaceae a myxobacterial family with distinct sporulation behavior and unique specialized metabolism.</title>
        <authorList>
            <person name="Garcia R."/>
            <person name="Popoff A."/>
            <person name="Bader C.D."/>
            <person name="Loehr J."/>
            <person name="Walesch S."/>
            <person name="Walt C."/>
            <person name="Boldt J."/>
            <person name="Bunk B."/>
            <person name="Haeckl F.J.F.P.J."/>
            <person name="Gunesch A.P."/>
            <person name="Birkelbach J."/>
            <person name="Nuebel U."/>
            <person name="Pietschmann T."/>
            <person name="Bach T."/>
            <person name="Mueller R."/>
        </authorList>
    </citation>
    <scope>NUCLEOTIDE SEQUENCE [LARGE SCALE GENOMIC DNA]</scope>
    <source>
        <strain evidence="11 12">MSr11954</strain>
    </source>
</reference>
<evidence type="ECO:0000256" key="5">
    <source>
        <dbReference type="ARBA" id="ARBA00022801"/>
    </source>
</evidence>
<evidence type="ECO:0000256" key="7">
    <source>
        <dbReference type="ARBA" id="ARBA00023049"/>
    </source>
</evidence>
<evidence type="ECO:0000256" key="4">
    <source>
        <dbReference type="ARBA" id="ARBA00022723"/>
    </source>
</evidence>
<feature type="domain" description="Peptidase M13 N-terminal" evidence="10">
    <location>
        <begin position="50"/>
        <end position="432"/>
    </location>
</feature>
<evidence type="ECO:0000256" key="6">
    <source>
        <dbReference type="ARBA" id="ARBA00022833"/>
    </source>
</evidence>
<dbReference type="Pfam" id="PF01431">
    <property type="entry name" value="Peptidase_M13"/>
    <property type="match status" value="1"/>
</dbReference>
<dbReference type="InterPro" id="IPR008753">
    <property type="entry name" value="Peptidase_M13_N"/>
</dbReference>
<accession>A0ABZ2LXD3</accession>
<evidence type="ECO:0000313" key="11">
    <source>
        <dbReference type="EMBL" id="WXB15589.1"/>
    </source>
</evidence>
<dbReference type="CDD" id="cd08662">
    <property type="entry name" value="M13"/>
    <property type="match status" value="1"/>
</dbReference>
<dbReference type="InterPro" id="IPR018497">
    <property type="entry name" value="Peptidase_M13_C"/>
</dbReference>
<evidence type="ECO:0000259" key="9">
    <source>
        <dbReference type="Pfam" id="PF01431"/>
    </source>
</evidence>
<dbReference type="Proteomes" id="UP001370348">
    <property type="component" value="Chromosome"/>
</dbReference>
<evidence type="ECO:0000259" key="10">
    <source>
        <dbReference type="Pfam" id="PF05649"/>
    </source>
</evidence>
<feature type="region of interest" description="Disordered" evidence="8">
    <location>
        <begin position="1"/>
        <end position="34"/>
    </location>
</feature>
<dbReference type="EMBL" id="CP089984">
    <property type="protein sequence ID" value="WXB15589.1"/>
    <property type="molecule type" value="Genomic_DNA"/>
</dbReference>
<keyword evidence="7" id="KW-0482">Metalloprotease</keyword>
<dbReference type="PANTHER" id="PTHR11733">
    <property type="entry name" value="ZINC METALLOPROTEASE FAMILY M13 NEPRILYSIN-RELATED"/>
    <property type="match status" value="1"/>
</dbReference>
<comment type="cofactor">
    <cofactor evidence="1">
        <name>Zn(2+)</name>
        <dbReference type="ChEBI" id="CHEBI:29105"/>
    </cofactor>
</comment>
<dbReference type="Pfam" id="PF05649">
    <property type="entry name" value="Peptidase_M13_N"/>
    <property type="match status" value="1"/>
</dbReference>
<sequence>MMACGGGESAAPPTAQPTPAPIPQKVEPGAPAGGALAAIDPQAIDTGVQPCDDFYQFACGSWIKNTPIPDDQAMWLRSFDVIFESNEKLLREILERDAKSPPEGEPYAKQLGDFYASCMDEKAIEGSGDKALAPLFAKLDGVKDANSFARVLAELHATGQSPLFRFSSGQDFKDATQVIGMLDQGGLGMPDRDYYVKEDAKSKELRDKYEAHVAEMLRLGGEKPDAAKAGAKVVLRLETSLAKASMTNVELRDPHKVYHRLELAGLKKLAPDFGWDTYLKGLGFSGITALNVAQPDFFKLVGQVAKGLRGNAIADWKIYLRWHVLHANATLLPTRFVDEDFKFHSALTGAPKILPKWKRCVRAVDASMGEALAQPFVKTRLGAQGKAQALELIGGIEDAMKSNLETLSWMDDPTRKKALEKLMAINNKIAYPDVWRKYDGLEVSRDSYFDNSLHADAFEVKRQLSKIGKPVDKKEWQMTPPTVNAYYDPSLNEMVFPAGILTYPFFASNAVPALNYGAIGMVMGHELTHGFDDEGRQFDAKGNLSEWWTPQVGKEFERRAACVVSQFDDYVAVDDLHVNGKLTLGENLADLGGLKLSYAAFQNMKKGRTIAHGPYAYTPEQEFFLSYAQSWCGSIRKEMVRLQVQTNPHSPAKFRVNGPLSNLPDFARAFSCREGSAMVRAGTKRCEVW</sequence>
<dbReference type="InterPro" id="IPR000718">
    <property type="entry name" value="Peptidase_M13"/>
</dbReference>
<dbReference type="PRINTS" id="PR00786">
    <property type="entry name" value="NEPRILYSIN"/>
</dbReference>
<proteinExistence type="inferred from homology"/>
<protein>
    <submittedName>
        <fullName evidence="11">M13 family metallopeptidase</fullName>
    </submittedName>
</protein>
<keyword evidence="3" id="KW-0645">Protease</keyword>
<keyword evidence="12" id="KW-1185">Reference proteome</keyword>
<dbReference type="InterPro" id="IPR042089">
    <property type="entry name" value="Peptidase_M13_dom_2"/>
</dbReference>
<keyword evidence="4" id="KW-0479">Metal-binding</keyword>
<dbReference type="RefSeq" id="WP_394825222.1">
    <property type="nucleotide sequence ID" value="NZ_CP089984.1"/>
</dbReference>
<dbReference type="Gene3D" id="1.10.1380.10">
    <property type="entry name" value="Neutral endopeptidase , domain2"/>
    <property type="match status" value="1"/>
</dbReference>
<name>A0ABZ2LXD3_9BACT</name>
<evidence type="ECO:0000256" key="1">
    <source>
        <dbReference type="ARBA" id="ARBA00001947"/>
    </source>
</evidence>